<comment type="caution">
    <text evidence="8">The sequence shown here is derived from an EMBL/GenBank/DDBJ whole genome shotgun (WGS) entry which is preliminary data.</text>
</comment>
<sequence>MTPSVPQKRRQPPPQTSKPPHNPNRAAKRVKISEARQILTQTSDKALNKNGDLDVSAFVKAREFEIRAMGANMSGSKKALSSRAFQQVPKDLRRRTASHNVKRVPKRLRARAAKEMKDDNTPTITARRRKLTPHQRLRLGKAKELKKLSAFNKKKRDESKKQKSGETDPEKMMSIAPRLPKLPKDTLSKPGKPAAKFRKRQVHKAWLPTHLYHAKRAHMTPPKEPLWRFAIPLSPTDKCYRSTHRAASMRGCVAWDTSYMSTIGVEGVEACLLSLFRSVGVEEKMLVGKGGGKWRRGTRSWEGWIRERDGEKRWIAPVVIVWCLDESALENESGAMQEKDAVLADEANKANKGGSESVANQDDVVMEEITDTPKRAVNQHQKKPKRKLLLRVHPSAFLQVWNEILKVAKIQRPPAMVEDLRFEIGSIEVTGPGSTEALIGVLHPVRPTQSITETTTGTHPENDWVDIETPDNVWLKLTAVTNPACLPANAMLSFSISDPRLHHPPRTVQLPNSNTTNDALTGLLSSWPPDHTQKSPEIFVRTRRLTSSRLLASQKAINRRKGDALPGAYPDPLPKDSKIPVLLVASRSSTVSGQGTWSLLLPWGCVLPVWYSLMHYPLSSGGNPRFGGLQEKRQIAFEQGVPWFPGDYPGTRAGFEWEVMEREKTKQKWEKRPKGRRTEYDSVDIGHGKKGEIGMGWACDWERLFQGPPPSSQDVDNTQKPTSAENEKAITNTLPSKASPTKPGDLSRTAPEPKNPPLAIHHLPTLLPYPEPIPPTSLAPSHLTLLTTGHPTRAARIYRLPTTNPALRGQWLALLQTLRPDKHRNAQASLFKPVPKDAPARIRSQQLAARLLTPAPATTGLPKPGEKEYPPVPEEIDLIGFVTTGNYNLGDGRCECIGNVAVAKTRGDEEDKDRTSILCIVREAGESLGRLGRLKFV</sequence>
<feature type="region of interest" description="Disordered" evidence="4">
    <location>
        <begin position="704"/>
        <end position="755"/>
    </location>
</feature>
<dbReference type="Pfam" id="PF06978">
    <property type="entry name" value="POP1_N"/>
    <property type="match status" value="1"/>
</dbReference>
<evidence type="ECO:0000256" key="4">
    <source>
        <dbReference type="SAM" id="MobiDB-lite"/>
    </source>
</evidence>
<feature type="compositionally biased region" description="Pro residues" evidence="4">
    <location>
        <begin position="12"/>
        <end position="22"/>
    </location>
</feature>
<dbReference type="GO" id="GO:0005655">
    <property type="term" value="C:nucleolar ribonuclease P complex"/>
    <property type="evidence" value="ECO:0007669"/>
    <property type="project" value="InterPro"/>
</dbReference>
<keyword evidence="9" id="KW-1185">Reference proteome</keyword>
<reference evidence="8" key="1">
    <citation type="submission" date="2023-03" db="EMBL/GenBank/DDBJ databases">
        <title>Complete genome of Cladonia borealis.</title>
        <authorList>
            <person name="Park H."/>
        </authorList>
    </citation>
    <scope>NUCLEOTIDE SEQUENCE</scope>
    <source>
        <strain evidence="8">ANT050790</strain>
    </source>
</reference>
<feature type="domain" description="Pop1 N-terminal" evidence="5">
    <location>
        <begin position="58"/>
        <end position="267"/>
    </location>
</feature>
<evidence type="ECO:0000259" key="5">
    <source>
        <dbReference type="Pfam" id="PF06978"/>
    </source>
</evidence>
<keyword evidence="3" id="KW-0539">Nucleus</keyword>
<dbReference type="AlphaFoldDB" id="A0AA39QQC5"/>
<dbReference type="PANTHER" id="PTHR22731">
    <property type="entry name" value="RIBONUCLEASES P/MRP PROTEIN SUBUNIT POP1"/>
    <property type="match status" value="1"/>
</dbReference>
<dbReference type="Proteomes" id="UP001166286">
    <property type="component" value="Unassembled WGS sequence"/>
</dbReference>
<dbReference type="GO" id="GO:0001682">
    <property type="term" value="P:tRNA 5'-leader removal"/>
    <property type="evidence" value="ECO:0007669"/>
    <property type="project" value="InterPro"/>
</dbReference>
<dbReference type="InterPro" id="IPR055079">
    <property type="entry name" value="POP1_C"/>
</dbReference>
<evidence type="ECO:0000256" key="3">
    <source>
        <dbReference type="ARBA" id="ARBA00023242"/>
    </source>
</evidence>
<evidence type="ECO:0000313" key="8">
    <source>
        <dbReference type="EMBL" id="KAK0507187.1"/>
    </source>
</evidence>
<gene>
    <name evidence="8" type="ORF">JMJ35_010225</name>
</gene>
<feature type="region of interest" description="Disordered" evidence="4">
    <location>
        <begin position="109"/>
        <end position="200"/>
    </location>
</feature>
<dbReference type="GO" id="GO:0000172">
    <property type="term" value="C:ribonuclease MRP complex"/>
    <property type="evidence" value="ECO:0007669"/>
    <property type="project" value="InterPro"/>
</dbReference>
<evidence type="ECO:0000259" key="7">
    <source>
        <dbReference type="Pfam" id="PF22770"/>
    </source>
</evidence>
<name>A0AA39QQC5_9LECA</name>
<feature type="domain" description="POPLD" evidence="6">
    <location>
        <begin position="596"/>
        <end position="701"/>
    </location>
</feature>
<feature type="region of interest" description="Disordered" evidence="4">
    <location>
        <begin position="1"/>
        <end position="32"/>
    </location>
</feature>
<evidence type="ECO:0000256" key="1">
    <source>
        <dbReference type="ARBA" id="ARBA00004123"/>
    </source>
</evidence>
<evidence type="ECO:0000259" key="6">
    <source>
        <dbReference type="Pfam" id="PF08170"/>
    </source>
</evidence>
<comment type="subcellular location">
    <subcellularLocation>
        <location evidence="1">Nucleus</location>
    </subcellularLocation>
</comment>
<evidence type="ECO:0000256" key="2">
    <source>
        <dbReference type="ARBA" id="ARBA00022694"/>
    </source>
</evidence>
<dbReference type="InterPro" id="IPR009723">
    <property type="entry name" value="Pop1_N"/>
</dbReference>
<dbReference type="EMBL" id="JAFEKC020000024">
    <property type="protein sequence ID" value="KAK0507187.1"/>
    <property type="molecule type" value="Genomic_DNA"/>
</dbReference>
<protein>
    <submittedName>
        <fullName evidence="8">Uncharacterized protein</fullName>
    </submittedName>
</protein>
<accession>A0AA39QQC5</accession>
<evidence type="ECO:0000313" key="9">
    <source>
        <dbReference type="Proteomes" id="UP001166286"/>
    </source>
</evidence>
<dbReference type="InterPro" id="IPR012590">
    <property type="entry name" value="POPLD_dom"/>
</dbReference>
<dbReference type="PANTHER" id="PTHR22731:SF3">
    <property type="entry name" value="RIBONUCLEASES P_MRP PROTEIN SUBUNIT POP1"/>
    <property type="match status" value="1"/>
</dbReference>
<feature type="compositionally biased region" description="Polar residues" evidence="4">
    <location>
        <begin position="712"/>
        <end position="739"/>
    </location>
</feature>
<feature type="domain" description="POP1 C-terminal" evidence="7">
    <location>
        <begin position="778"/>
        <end position="935"/>
    </location>
</feature>
<dbReference type="Pfam" id="PF22770">
    <property type="entry name" value="POP1_C"/>
    <property type="match status" value="1"/>
</dbReference>
<dbReference type="InterPro" id="IPR039182">
    <property type="entry name" value="Pop1"/>
</dbReference>
<dbReference type="Pfam" id="PF08170">
    <property type="entry name" value="POPLD"/>
    <property type="match status" value="1"/>
</dbReference>
<feature type="compositionally biased region" description="Basic and acidic residues" evidence="4">
    <location>
        <begin position="155"/>
        <end position="171"/>
    </location>
</feature>
<feature type="compositionally biased region" description="Basic residues" evidence="4">
    <location>
        <begin position="126"/>
        <end position="140"/>
    </location>
</feature>
<organism evidence="8 9">
    <name type="scientific">Cladonia borealis</name>
    <dbReference type="NCBI Taxonomy" id="184061"/>
    <lineage>
        <taxon>Eukaryota</taxon>
        <taxon>Fungi</taxon>
        <taxon>Dikarya</taxon>
        <taxon>Ascomycota</taxon>
        <taxon>Pezizomycotina</taxon>
        <taxon>Lecanoromycetes</taxon>
        <taxon>OSLEUM clade</taxon>
        <taxon>Lecanoromycetidae</taxon>
        <taxon>Lecanorales</taxon>
        <taxon>Lecanorineae</taxon>
        <taxon>Cladoniaceae</taxon>
        <taxon>Cladonia</taxon>
    </lineage>
</organism>
<proteinExistence type="predicted"/>
<keyword evidence="2" id="KW-0819">tRNA processing</keyword>